<dbReference type="InterPro" id="IPR016181">
    <property type="entry name" value="Acyl_CoA_acyltransferase"/>
</dbReference>
<name>A0A1T4X065_9BACT</name>
<keyword evidence="3" id="KW-1185">Reference proteome</keyword>
<dbReference type="RefSeq" id="WP_078686047.1">
    <property type="nucleotide sequence ID" value="NZ_FUYA01000012.1"/>
</dbReference>
<dbReference type="EMBL" id="FUYA01000012">
    <property type="protein sequence ID" value="SKA82251.1"/>
    <property type="molecule type" value="Genomic_DNA"/>
</dbReference>
<dbReference type="Pfam" id="PF00583">
    <property type="entry name" value="Acetyltransf_1"/>
    <property type="match status" value="1"/>
</dbReference>
<evidence type="ECO:0000259" key="1">
    <source>
        <dbReference type="PROSITE" id="PS51186"/>
    </source>
</evidence>
<evidence type="ECO:0000313" key="2">
    <source>
        <dbReference type="EMBL" id="SKA82251.1"/>
    </source>
</evidence>
<dbReference type="GO" id="GO:0016747">
    <property type="term" value="F:acyltransferase activity, transferring groups other than amino-acyl groups"/>
    <property type="evidence" value="ECO:0007669"/>
    <property type="project" value="InterPro"/>
</dbReference>
<proteinExistence type="predicted"/>
<gene>
    <name evidence="2" type="ORF">SAMN02745702_02781</name>
</gene>
<dbReference type="InterPro" id="IPR000182">
    <property type="entry name" value="GNAT_dom"/>
</dbReference>
<evidence type="ECO:0000313" key="3">
    <source>
        <dbReference type="Proteomes" id="UP000189733"/>
    </source>
</evidence>
<accession>A0A1T4X065</accession>
<keyword evidence="2" id="KW-0808">Transferase</keyword>
<dbReference type="SUPFAM" id="SSF55729">
    <property type="entry name" value="Acyl-CoA N-acyltransferases (Nat)"/>
    <property type="match status" value="1"/>
</dbReference>
<feature type="domain" description="N-acetyltransferase" evidence="1">
    <location>
        <begin position="1"/>
        <end position="148"/>
    </location>
</feature>
<reference evidence="2 3" key="1">
    <citation type="submission" date="2017-02" db="EMBL/GenBank/DDBJ databases">
        <authorList>
            <person name="Peterson S.W."/>
        </authorList>
    </citation>
    <scope>NUCLEOTIDE SEQUENCE [LARGE SCALE GENOMIC DNA]</scope>
    <source>
        <strain evidence="2 3">DSM 18034</strain>
    </source>
</reference>
<organism evidence="2 3">
    <name type="scientific">Desulfobaculum bizertense DSM 18034</name>
    <dbReference type="NCBI Taxonomy" id="1121442"/>
    <lineage>
        <taxon>Bacteria</taxon>
        <taxon>Pseudomonadati</taxon>
        <taxon>Thermodesulfobacteriota</taxon>
        <taxon>Desulfovibrionia</taxon>
        <taxon>Desulfovibrionales</taxon>
        <taxon>Desulfovibrionaceae</taxon>
        <taxon>Desulfobaculum</taxon>
    </lineage>
</organism>
<dbReference type="CDD" id="cd04301">
    <property type="entry name" value="NAT_SF"/>
    <property type="match status" value="1"/>
</dbReference>
<dbReference type="AlphaFoldDB" id="A0A1T4X065"/>
<dbReference type="PROSITE" id="PS51186">
    <property type="entry name" value="GNAT"/>
    <property type="match status" value="1"/>
</dbReference>
<sequence length="165" mass="18254">MGFRFEIPTDIPEISKLVETAFLDLEISQNNEHRILDALRDANALSLSMIYEENGEILGHVALSPVKISSGDGSCFGLGPIAVKREERHRGIGSALVIRCLEMLRTSNASACFLVGNPDFYSHHGFVADSRYTLPGVPPEFFMVHTFRDDLPAGEVSFHPAFFVE</sequence>
<dbReference type="Proteomes" id="UP000189733">
    <property type="component" value="Unassembled WGS sequence"/>
</dbReference>
<dbReference type="STRING" id="1121442.SAMN02745702_02781"/>
<dbReference type="Gene3D" id="3.40.630.30">
    <property type="match status" value="1"/>
</dbReference>
<dbReference type="OrthoDB" id="9797178at2"/>
<protein>
    <submittedName>
        <fullName evidence="2">Putative acetyltransferase</fullName>
    </submittedName>
</protein>